<name>A0A139SX52_9GAMM</name>
<dbReference type="PANTHER" id="PTHR11102">
    <property type="entry name" value="SEL-1-LIKE PROTEIN"/>
    <property type="match status" value="1"/>
</dbReference>
<dbReference type="Pfam" id="PF08238">
    <property type="entry name" value="Sel1"/>
    <property type="match status" value="12"/>
</dbReference>
<accession>A0A139SX52</accession>
<dbReference type="SMART" id="SM00671">
    <property type="entry name" value="SEL1"/>
    <property type="match status" value="12"/>
</dbReference>
<comment type="caution">
    <text evidence="2">The sequence shown here is derived from an EMBL/GenBank/DDBJ whole genome shotgun (WGS) entry which is preliminary data.</text>
</comment>
<evidence type="ECO:0008006" key="4">
    <source>
        <dbReference type="Google" id="ProtNLM"/>
    </source>
</evidence>
<dbReference type="SUPFAM" id="SSF81901">
    <property type="entry name" value="HCP-like"/>
    <property type="match status" value="4"/>
</dbReference>
<protein>
    <recommendedName>
        <fullName evidence="4">Sel1 repeat family protein</fullName>
    </recommendedName>
</protein>
<gene>
    <name evidence="2" type="ORF">AXE65_09820</name>
</gene>
<proteinExistence type="predicted"/>
<organism evidence="2 3">
    <name type="scientific">Ventosimonas gracilis</name>
    <dbReference type="NCBI Taxonomy" id="1680762"/>
    <lineage>
        <taxon>Bacteria</taxon>
        <taxon>Pseudomonadati</taxon>
        <taxon>Pseudomonadota</taxon>
        <taxon>Gammaproteobacteria</taxon>
        <taxon>Pseudomonadales</taxon>
        <taxon>Ventosimonadaceae</taxon>
        <taxon>Ventosimonas</taxon>
    </lineage>
</organism>
<dbReference type="PANTHER" id="PTHR11102:SF160">
    <property type="entry name" value="ERAD-ASSOCIATED E3 UBIQUITIN-PROTEIN LIGASE COMPONENT HRD3"/>
    <property type="match status" value="1"/>
</dbReference>
<keyword evidence="3" id="KW-1185">Reference proteome</keyword>
<dbReference type="InterPro" id="IPR050767">
    <property type="entry name" value="Sel1_AlgK"/>
</dbReference>
<dbReference type="InterPro" id="IPR011990">
    <property type="entry name" value="TPR-like_helical_dom_sf"/>
</dbReference>
<dbReference type="Proteomes" id="UP000072660">
    <property type="component" value="Unassembled WGS sequence"/>
</dbReference>
<evidence type="ECO:0000256" key="1">
    <source>
        <dbReference type="SAM" id="SignalP"/>
    </source>
</evidence>
<keyword evidence="1" id="KW-0732">Signal</keyword>
<sequence>MNAKNILQLLSILLLSPLIPAFAGDWTPPRYYYEAPQSLDAFKTSQALAKKGDALAQYSLCLAYRFGKYVQENTESTLFWCKKAADQGLAQAQNYLGYMYLNGNMVKKDYAQALHWFQIANAQNYKDAQYYLGQMYDYALGVNPDHDKAIYLYQLSAAQNDHYAKKALDEIRQRYRNFEKNLPWARQGDRDAQWHNSAACFGLAYRYRELVIREECSEAIDWLTSAAEQGDSFSQRYLAEFYLQGKHVEQNYQKALYLFQRAAEQGNSDAQRFIGTLYEKGLGVDKNQNEAERWYQLASERGDYYRYSDQAPYLYEAFKESQALAKKGDALAQYTLCLAYRFGKHVRKNAESALLWCKKAADQELPQAQNFLGYMYLKGYMVKQDYAQALHWFQLASAQHYRDAQYYLGHMYDYGWGVNPDHDKAIHLYQLSVAQNYAFAKNALYDIRRRYRHFEKNLPLARQGDKMVQWHHSSACLHIYRNKIIHKECSEAINWLTSAAEQGHWLSQLHLAQFYLQGKHVEQNYQKALYFFQRAVVQEPGDSRSLDAQYLIGTLYEKGLGTDKNLGEAIRWYQLAAKRGHPEASRALKRIHQGPLRKWFSKTFLGH</sequence>
<dbReference type="EMBL" id="LSZO01000034">
    <property type="protein sequence ID" value="KXU39197.1"/>
    <property type="molecule type" value="Genomic_DNA"/>
</dbReference>
<feature type="chain" id="PRO_5007299508" description="Sel1 repeat family protein" evidence="1">
    <location>
        <begin position="24"/>
        <end position="607"/>
    </location>
</feature>
<reference evidence="2 3" key="1">
    <citation type="submission" date="2016-02" db="EMBL/GenBank/DDBJ databases">
        <authorList>
            <person name="Wen L."/>
            <person name="He K."/>
            <person name="Yang H."/>
        </authorList>
    </citation>
    <scope>NUCLEOTIDE SEQUENCE [LARGE SCALE GENOMIC DNA]</scope>
    <source>
        <strain evidence="2 3">CV58</strain>
    </source>
</reference>
<evidence type="ECO:0000313" key="3">
    <source>
        <dbReference type="Proteomes" id="UP000072660"/>
    </source>
</evidence>
<dbReference type="AlphaFoldDB" id="A0A139SX52"/>
<feature type="signal peptide" evidence="1">
    <location>
        <begin position="1"/>
        <end position="23"/>
    </location>
</feature>
<evidence type="ECO:0000313" key="2">
    <source>
        <dbReference type="EMBL" id="KXU39197.1"/>
    </source>
</evidence>
<dbReference type="Gene3D" id="1.25.40.10">
    <property type="entry name" value="Tetratricopeptide repeat domain"/>
    <property type="match status" value="4"/>
</dbReference>
<dbReference type="InterPro" id="IPR006597">
    <property type="entry name" value="Sel1-like"/>
</dbReference>